<gene>
    <name evidence="6" type="ORF">DWU89_02085</name>
    <name evidence="5" type="ORF">H8784_02060</name>
</gene>
<dbReference type="EMBL" id="QREV01000003">
    <property type="protein sequence ID" value="RDU50802.1"/>
    <property type="molecule type" value="Genomic_DNA"/>
</dbReference>
<dbReference type="GO" id="GO:0003700">
    <property type="term" value="F:DNA-binding transcription factor activity"/>
    <property type="evidence" value="ECO:0007669"/>
    <property type="project" value="InterPro"/>
</dbReference>
<evidence type="ECO:0000259" key="4">
    <source>
        <dbReference type="PROSITE" id="PS01124"/>
    </source>
</evidence>
<dbReference type="Gene3D" id="3.20.80.10">
    <property type="entry name" value="Regulatory factor, effector binding domain"/>
    <property type="match status" value="1"/>
</dbReference>
<dbReference type="InterPro" id="IPR010499">
    <property type="entry name" value="AraC_E-bd"/>
</dbReference>
<keyword evidence="8" id="KW-1185">Reference proteome</keyword>
<keyword evidence="3" id="KW-0804">Transcription</keyword>
<evidence type="ECO:0000256" key="2">
    <source>
        <dbReference type="ARBA" id="ARBA00023125"/>
    </source>
</evidence>
<protein>
    <submittedName>
        <fullName evidence="6">AraC family transcriptional regulator</fullName>
    </submittedName>
</protein>
<dbReference type="AlphaFoldDB" id="A0A3D8HJ89"/>
<accession>A0A3D8HJ89</accession>
<dbReference type="InterPro" id="IPR018060">
    <property type="entry name" value="HTH_AraC"/>
</dbReference>
<evidence type="ECO:0000256" key="3">
    <source>
        <dbReference type="ARBA" id="ARBA00023163"/>
    </source>
</evidence>
<reference evidence="5 8" key="2">
    <citation type="submission" date="2020-08" db="EMBL/GenBank/DDBJ databases">
        <title>Genome public.</title>
        <authorList>
            <person name="Liu C."/>
            <person name="Sun Q."/>
        </authorList>
    </citation>
    <scope>NUCLEOTIDE SEQUENCE [LARGE SCALE GENOMIC DNA]</scope>
    <source>
        <strain evidence="5 8">426_9</strain>
    </source>
</reference>
<organism evidence="6 7">
    <name type="scientific">Parabacteroides acidifaciens</name>
    <dbReference type="NCBI Taxonomy" id="2290935"/>
    <lineage>
        <taxon>Bacteria</taxon>
        <taxon>Pseudomonadati</taxon>
        <taxon>Bacteroidota</taxon>
        <taxon>Bacteroidia</taxon>
        <taxon>Bacteroidales</taxon>
        <taxon>Tannerellaceae</taxon>
        <taxon>Parabacteroides</taxon>
    </lineage>
</organism>
<comment type="caution">
    <text evidence="6">The sequence shown here is derived from an EMBL/GenBank/DDBJ whole genome shotgun (WGS) entry which is preliminary data.</text>
</comment>
<dbReference type="SUPFAM" id="SSF46689">
    <property type="entry name" value="Homeodomain-like"/>
    <property type="match status" value="2"/>
</dbReference>
<evidence type="ECO:0000313" key="7">
    <source>
        <dbReference type="Proteomes" id="UP000256321"/>
    </source>
</evidence>
<dbReference type="RefSeq" id="WP_115498024.1">
    <property type="nucleotide sequence ID" value="NZ_JACRTI010000003.1"/>
</dbReference>
<dbReference type="SMART" id="SM00871">
    <property type="entry name" value="AraC_E_bind"/>
    <property type="match status" value="1"/>
</dbReference>
<evidence type="ECO:0000313" key="5">
    <source>
        <dbReference type="EMBL" id="MBC8600502.1"/>
    </source>
</evidence>
<name>A0A3D8HJ89_9BACT</name>
<sequence length="285" mass="33099">MQQRTTTREEYLKRVNLVVEYINNHLGDEIDLNRLAEMSHLSPYHFHRVMSAFLGEPLGAFIVRKRIETAAHLLRYTDMSIGDIAYRIGYGAPSSLSKAFRQFYSISPNEYRNNKEYTIMRPEKIWPDLQLEAEVKEIPARDVIYIRLMGNYQLNDYGGTWMRLYAFAREQNLPVNDPCPLCIYHDDPKVTSEEKLRTDVCMVMPEAVQPKGEVGAKQIPAGRYASFIYKGPYDKLQAVYDTIYARKLPEMGCTLRDEPSYERYLNDPCTTEPEDLLTEICIPIQ</sequence>
<keyword evidence="1" id="KW-0805">Transcription regulation</keyword>
<dbReference type="InterPro" id="IPR029442">
    <property type="entry name" value="GyrI-like"/>
</dbReference>
<dbReference type="SMART" id="SM00342">
    <property type="entry name" value="HTH_ARAC"/>
    <property type="match status" value="1"/>
</dbReference>
<keyword evidence="2" id="KW-0238">DNA-binding</keyword>
<dbReference type="Pfam" id="PF12833">
    <property type="entry name" value="HTH_18"/>
    <property type="match status" value="1"/>
</dbReference>
<dbReference type="InterPro" id="IPR018062">
    <property type="entry name" value="HTH_AraC-typ_CS"/>
</dbReference>
<feature type="domain" description="HTH araC/xylS-type" evidence="4">
    <location>
        <begin position="16"/>
        <end position="114"/>
    </location>
</feature>
<reference evidence="6 7" key="1">
    <citation type="submission" date="2018-07" db="EMBL/GenBank/DDBJ databases">
        <title>Parabacteroides acidifaciens nov. sp., isolated from human feces.</title>
        <authorList>
            <person name="Wang Y.J."/>
        </authorList>
    </citation>
    <scope>NUCLEOTIDE SEQUENCE [LARGE SCALE GENOMIC DNA]</scope>
    <source>
        <strain evidence="6 7">426-9</strain>
    </source>
</reference>
<dbReference type="Gene3D" id="1.10.10.60">
    <property type="entry name" value="Homeodomain-like"/>
    <property type="match status" value="2"/>
</dbReference>
<dbReference type="Proteomes" id="UP000256321">
    <property type="component" value="Unassembled WGS sequence"/>
</dbReference>
<evidence type="ECO:0000256" key="1">
    <source>
        <dbReference type="ARBA" id="ARBA00023015"/>
    </source>
</evidence>
<dbReference type="PANTHER" id="PTHR40055">
    <property type="entry name" value="TRANSCRIPTIONAL REGULATOR YGIV-RELATED"/>
    <property type="match status" value="1"/>
</dbReference>
<dbReference type="InterPro" id="IPR009057">
    <property type="entry name" value="Homeodomain-like_sf"/>
</dbReference>
<dbReference type="Proteomes" id="UP000629596">
    <property type="component" value="Unassembled WGS sequence"/>
</dbReference>
<dbReference type="SUPFAM" id="SSF55136">
    <property type="entry name" value="Probable bacterial effector-binding domain"/>
    <property type="match status" value="1"/>
</dbReference>
<dbReference type="InterPro" id="IPR011256">
    <property type="entry name" value="Reg_factor_effector_dom_sf"/>
</dbReference>
<proteinExistence type="predicted"/>
<dbReference type="InterPro" id="IPR050908">
    <property type="entry name" value="SmbC-like"/>
</dbReference>
<dbReference type="PROSITE" id="PS00041">
    <property type="entry name" value="HTH_ARAC_FAMILY_1"/>
    <property type="match status" value="1"/>
</dbReference>
<dbReference type="GO" id="GO:0043565">
    <property type="term" value="F:sequence-specific DNA binding"/>
    <property type="evidence" value="ECO:0007669"/>
    <property type="project" value="InterPro"/>
</dbReference>
<dbReference type="PROSITE" id="PS01124">
    <property type="entry name" value="HTH_ARAC_FAMILY_2"/>
    <property type="match status" value="1"/>
</dbReference>
<evidence type="ECO:0000313" key="6">
    <source>
        <dbReference type="EMBL" id="RDU50802.1"/>
    </source>
</evidence>
<dbReference type="Pfam" id="PF06445">
    <property type="entry name" value="GyrI-like"/>
    <property type="match status" value="1"/>
</dbReference>
<dbReference type="PANTHER" id="PTHR40055:SF1">
    <property type="entry name" value="TRANSCRIPTIONAL REGULATOR YGIV-RELATED"/>
    <property type="match status" value="1"/>
</dbReference>
<dbReference type="EMBL" id="JACRTI010000003">
    <property type="protein sequence ID" value="MBC8600502.1"/>
    <property type="molecule type" value="Genomic_DNA"/>
</dbReference>
<evidence type="ECO:0000313" key="8">
    <source>
        <dbReference type="Proteomes" id="UP000629596"/>
    </source>
</evidence>